<dbReference type="RefSeq" id="WP_200273915.1">
    <property type="nucleotide sequence ID" value="NZ_JAENIJ010000061.1"/>
</dbReference>
<evidence type="ECO:0000259" key="1">
    <source>
        <dbReference type="Pfam" id="PF00294"/>
    </source>
</evidence>
<dbReference type="Pfam" id="PF05014">
    <property type="entry name" value="Nuc_deoxyrib_tr"/>
    <property type="match status" value="1"/>
</dbReference>
<dbReference type="InterPro" id="IPR007710">
    <property type="entry name" value="Nucleoside_deoxyribTrfase"/>
</dbReference>
<dbReference type="SUPFAM" id="SSF53613">
    <property type="entry name" value="Ribokinase-like"/>
    <property type="match status" value="1"/>
</dbReference>
<organism evidence="2 3">
    <name type="scientific">Luteolibacter pohnpeiensis</name>
    <dbReference type="NCBI Taxonomy" id="454153"/>
    <lineage>
        <taxon>Bacteria</taxon>
        <taxon>Pseudomonadati</taxon>
        <taxon>Verrucomicrobiota</taxon>
        <taxon>Verrucomicrobiia</taxon>
        <taxon>Verrucomicrobiales</taxon>
        <taxon>Verrucomicrobiaceae</taxon>
        <taxon>Luteolibacter</taxon>
    </lineage>
</organism>
<dbReference type="GO" id="GO:0009159">
    <property type="term" value="P:deoxyribonucleoside monophosphate catabolic process"/>
    <property type="evidence" value="ECO:0007669"/>
    <property type="project" value="TreeGrafter"/>
</dbReference>
<sequence>MKLEVPIFSPPVMEVECDRALVFGTVERRAIIKCDTVVYDPQNPSNPSHFTENGSTCKRCALVLNHNEAMRLANTTSLFEAVKFLQKSILGKGRPYTLIVVKMAHAGCWVCTESRIESIPAYATNQVFSIGSGDVFSASFYAKWALEDCDAVTSADVASKVTAQYCNDGAISSRIKEAFSGVVSFEALPLVIPTEPIKKKQIYLAGPFFSQGELALIEHLKSSLESPWTEVFSPFHRVGFGAPKDIYQPDINGLEKSDIIFGVLTGMDPGTIFEIGYAANMKKPIFCLAESVNNKDLSMFIGYGATIESDVASAIYKTLWQSMK</sequence>
<dbReference type="Gene3D" id="3.40.50.450">
    <property type="match status" value="1"/>
</dbReference>
<protein>
    <submittedName>
        <fullName evidence="2">Nucleoside 2-deoxyribosyltransferase</fullName>
    </submittedName>
</protein>
<proteinExistence type="predicted"/>
<dbReference type="SUPFAM" id="SSF52309">
    <property type="entry name" value="N-(deoxy)ribosyltransferase-like"/>
    <property type="match status" value="1"/>
</dbReference>
<reference evidence="2" key="1">
    <citation type="submission" date="2021-01" db="EMBL/GenBank/DDBJ databases">
        <title>Modified the classification status of verrucomicrobia.</title>
        <authorList>
            <person name="Feng X."/>
        </authorList>
    </citation>
    <scope>NUCLEOTIDE SEQUENCE</scope>
    <source>
        <strain evidence="2">KCTC 22041</strain>
    </source>
</reference>
<dbReference type="PANTHER" id="PTHR15364:SF0">
    <property type="entry name" value="2'-DEOXYNUCLEOSIDE 5'-PHOSPHATE N-HYDROLASE 1"/>
    <property type="match status" value="1"/>
</dbReference>
<comment type="caution">
    <text evidence="2">The sequence shown here is derived from an EMBL/GenBank/DDBJ whole genome shotgun (WGS) entry which is preliminary data.</text>
</comment>
<dbReference type="EMBL" id="JAENIJ010000061">
    <property type="protein sequence ID" value="MBK1884584.1"/>
    <property type="molecule type" value="Genomic_DNA"/>
</dbReference>
<dbReference type="AlphaFoldDB" id="A0A934VYJ5"/>
<dbReference type="InterPro" id="IPR051239">
    <property type="entry name" value="2'-dNMP_N-hydrolase"/>
</dbReference>
<dbReference type="GO" id="GO:0070694">
    <property type="term" value="F:5-hydroxymethyl-dUMP N-hydrolase activity"/>
    <property type="evidence" value="ECO:0007669"/>
    <property type="project" value="TreeGrafter"/>
</dbReference>
<keyword evidence="3" id="KW-1185">Reference proteome</keyword>
<gene>
    <name evidence="2" type="ORF">JIN85_19365</name>
</gene>
<name>A0A934VYJ5_9BACT</name>
<feature type="domain" description="Carbohydrate kinase PfkB" evidence="1">
    <location>
        <begin position="61"/>
        <end position="163"/>
    </location>
</feature>
<dbReference type="Proteomes" id="UP000603141">
    <property type="component" value="Unassembled WGS sequence"/>
</dbReference>
<dbReference type="Gene3D" id="3.40.1190.20">
    <property type="match status" value="1"/>
</dbReference>
<dbReference type="InterPro" id="IPR011611">
    <property type="entry name" value="PfkB_dom"/>
</dbReference>
<dbReference type="Pfam" id="PF00294">
    <property type="entry name" value="PfkB"/>
    <property type="match status" value="1"/>
</dbReference>
<dbReference type="InterPro" id="IPR029056">
    <property type="entry name" value="Ribokinase-like"/>
</dbReference>
<accession>A0A934VYJ5</accession>
<evidence type="ECO:0000313" key="3">
    <source>
        <dbReference type="Proteomes" id="UP000603141"/>
    </source>
</evidence>
<dbReference type="PANTHER" id="PTHR15364">
    <property type="entry name" value="2'-DEOXYNUCLEOSIDE 5'-PHOSPHATE N-HYDROLASE 1"/>
    <property type="match status" value="1"/>
</dbReference>
<evidence type="ECO:0000313" key="2">
    <source>
        <dbReference type="EMBL" id="MBK1884584.1"/>
    </source>
</evidence>